<organism evidence="1 2">
    <name type="scientific">Amblyomma americanum</name>
    <name type="common">Lone star tick</name>
    <dbReference type="NCBI Taxonomy" id="6943"/>
    <lineage>
        <taxon>Eukaryota</taxon>
        <taxon>Metazoa</taxon>
        <taxon>Ecdysozoa</taxon>
        <taxon>Arthropoda</taxon>
        <taxon>Chelicerata</taxon>
        <taxon>Arachnida</taxon>
        <taxon>Acari</taxon>
        <taxon>Parasitiformes</taxon>
        <taxon>Ixodida</taxon>
        <taxon>Ixodoidea</taxon>
        <taxon>Ixodidae</taxon>
        <taxon>Amblyomminae</taxon>
        <taxon>Amblyomma</taxon>
    </lineage>
</organism>
<evidence type="ECO:0000313" key="2">
    <source>
        <dbReference type="Proteomes" id="UP001321473"/>
    </source>
</evidence>
<proteinExistence type="predicted"/>
<protein>
    <submittedName>
        <fullName evidence="1">Uncharacterized protein</fullName>
    </submittedName>
</protein>
<dbReference type="EMBL" id="JARKHS020005376">
    <property type="protein sequence ID" value="KAK8783599.1"/>
    <property type="molecule type" value="Genomic_DNA"/>
</dbReference>
<comment type="caution">
    <text evidence="1">The sequence shown here is derived from an EMBL/GenBank/DDBJ whole genome shotgun (WGS) entry which is preliminary data.</text>
</comment>
<accession>A0AAQ4F978</accession>
<name>A0AAQ4F978_AMBAM</name>
<feature type="non-terminal residue" evidence="1">
    <location>
        <position position="90"/>
    </location>
</feature>
<dbReference type="Proteomes" id="UP001321473">
    <property type="component" value="Unassembled WGS sequence"/>
</dbReference>
<gene>
    <name evidence="1" type="ORF">V5799_010036</name>
</gene>
<sequence>MSRVPKQSAAYREYSVEQWKELLERLTAPSVQQSASTGIVEEERRMTNRRACLLARLTQRLCCQYRWRTAAEALEVLLAGHYPADQFCYK</sequence>
<keyword evidence="2" id="KW-1185">Reference proteome</keyword>
<dbReference type="AlphaFoldDB" id="A0AAQ4F978"/>
<reference evidence="1 2" key="1">
    <citation type="journal article" date="2023" name="Arcadia Sci">
        <title>De novo assembly of a long-read Amblyomma americanum tick genome.</title>
        <authorList>
            <person name="Chou S."/>
            <person name="Poskanzer K.E."/>
            <person name="Rollins M."/>
            <person name="Thuy-Boun P.S."/>
        </authorList>
    </citation>
    <scope>NUCLEOTIDE SEQUENCE [LARGE SCALE GENOMIC DNA]</scope>
    <source>
        <strain evidence="1">F_SG_1</strain>
        <tissue evidence="1">Salivary glands</tissue>
    </source>
</reference>
<evidence type="ECO:0000313" key="1">
    <source>
        <dbReference type="EMBL" id="KAK8783599.1"/>
    </source>
</evidence>